<dbReference type="SUPFAM" id="SSF52540">
    <property type="entry name" value="P-loop containing nucleoside triphosphate hydrolases"/>
    <property type="match status" value="1"/>
</dbReference>
<evidence type="ECO:0000256" key="1">
    <source>
        <dbReference type="ARBA" id="ARBA00023015"/>
    </source>
</evidence>
<dbReference type="InterPro" id="IPR027417">
    <property type="entry name" value="P-loop_NTPase"/>
</dbReference>
<dbReference type="InterPro" id="IPR016032">
    <property type="entry name" value="Sig_transdc_resp-reg_C-effctor"/>
</dbReference>
<dbReference type="SUPFAM" id="SSF56112">
    <property type="entry name" value="Protein kinase-like (PK-like)"/>
    <property type="match status" value="1"/>
</dbReference>
<dbReference type="PROSITE" id="PS50043">
    <property type="entry name" value="HTH_LUXR_2"/>
    <property type="match status" value="1"/>
</dbReference>
<dbReference type="Gene3D" id="3.40.50.300">
    <property type="entry name" value="P-loop containing nucleotide triphosphate hydrolases"/>
    <property type="match status" value="1"/>
</dbReference>
<dbReference type="InterPro" id="IPR011009">
    <property type="entry name" value="Kinase-like_dom_sf"/>
</dbReference>
<dbReference type="InterPro" id="IPR003018">
    <property type="entry name" value="GAF"/>
</dbReference>
<comment type="caution">
    <text evidence="5">The sequence shown here is derived from an EMBL/GenBank/DDBJ whole genome shotgun (WGS) entry which is preliminary data.</text>
</comment>
<feature type="domain" description="HTH luxR-type" evidence="4">
    <location>
        <begin position="1466"/>
        <end position="1531"/>
    </location>
</feature>
<dbReference type="PANTHER" id="PTHR43642:SF1">
    <property type="entry name" value="HYBRID SIGNAL TRANSDUCTION HISTIDINE KINASE G"/>
    <property type="match status" value="1"/>
</dbReference>
<accession>A0ABS2N5Q4</accession>
<dbReference type="InterPro" id="IPR029016">
    <property type="entry name" value="GAF-like_dom_sf"/>
</dbReference>
<evidence type="ECO:0000313" key="5">
    <source>
        <dbReference type="EMBL" id="MBM7573471.1"/>
    </source>
</evidence>
<evidence type="ECO:0000259" key="4">
    <source>
        <dbReference type="PROSITE" id="PS50043"/>
    </source>
</evidence>
<dbReference type="PRINTS" id="PR00038">
    <property type="entry name" value="HTHLUXR"/>
</dbReference>
<dbReference type="Pfam" id="PF00196">
    <property type="entry name" value="GerE"/>
    <property type="match status" value="1"/>
</dbReference>
<dbReference type="InterPro" id="IPR011990">
    <property type="entry name" value="TPR-like_helical_dom_sf"/>
</dbReference>
<dbReference type="Gene3D" id="1.10.10.10">
    <property type="entry name" value="Winged helix-like DNA-binding domain superfamily/Winged helix DNA-binding domain"/>
    <property type="match status" value="1"/>
</dbReference>
<dbReference type="RefSeq" id="WP_204502114.1">
    <property type="nucleotide sequence ID" value="NZ_JAFBDR010000034.1"/>
</dbReference>
<evidence type="ECO:0000313" key="6">
    <source>
        <dbReference type="Proteomes" id="UP001296943"/>
    </source>
</evidence>
<dbReference type="PANTHER" id="PTHR43642">
    <property type="entry name" value="HYBRID SIGNAL TRANSDUCTION HISTIDINE KINASE G"/>
    <property type="match status" value="1"/>
</dbReference>
<name>A0ABS2N5Q4_9BACI</name>
<evidence type="ECO:0000259" key="3">
    <source>
        <dbReference type="PROSITE" id="PS50011"/>
    </source>
</evidence>
<sequence length="1536" mass="177342">MSEWEEIGLAWRLGDFDYVKALHVSSESNVLLRKEIGNSNHSSVQLKKELREHLRLKLPNVLHPKSVVEDGLVFEYAEGRPIIQALKHKELSTTDTLDIAIQLVETLHEFHKQKNIHFTVIPEQIILKNNKQIKILPLPYMEKQLHSKYQAPEAIIHKGKNYDERSDLYKLGLLLYELFTNGKDPFPGNKDVDWRHNHIAVEPIPLTRMNRMIPKMINNIVVTLLQKNPEKRYQCSEHLAKDLFICLKELSELGTIQPFRLSLGSFSGDFSIPTAFYGREKEINDLYDVFQRAAFGSTELVMLSGSAGIGKTTLVKNQFKSMIQNRAYFGYGKFDQLHKNIPYTSLIDAFRGIITQILMQSNDQVEEWKNSLQQALGKNGRILTDVIPELVALVGEQPPVEVLSDRESENRFVQVFNKFVQVFASVDHPLVLFLDDIHWADYGSLRLIYSLLTDSHSQRFLVIASCRHHEIEAFDKAYERHKGIDKYGVGLTELELPNLSIAEVEQFVVDTLECEFADCRGLARLVYRKTAGNPFYMKQLLRLIHSKQWIQFDAALQKWKWDELAIQAVKDQDHIIEHMVKKIHQSPANLTEVLKKAACLGNGFYEEDLERFSSFSLDELKEGLLLAQQEGLILAPNSDHGHKRYQFFHDRIQQIAYSFIDETEKQTIHLAIGRFLSQMIETDNVLFKTVNHYNRGKALITNLEEKEKLLRLNHQAARKAKSSAAYDTAEFYYRNAISFIDVNKWIHSFTYCYQLYLELSNIEYLCGNIEQAKSINQELLGIARNWEEAALVYKQKITKRISQGNYKEAMEIGLQCLRDKGIHIAASPDEETVKRAIKQTKSLFPSGFESLRDIPDVTDTDMKIAMDILFELMVPAFFHQRDVFILLIHTFIELILEHGKVDIAPAVYAAYGVLLCAELDEVEKSYEIGKIAVELADQEGFPSVQCKVYVLFGGVICQWYKDGTRGESYLKKAIDLGLSVGDYVYTGMAVAAHINTIYTWKSLDQMIDVNKKHLGVLEQIKDSYTQNSASAYIQFARCLQGLTDNPLTLNDTFFNEDQFIKTAQLDDRGRYTLFQYYTYKMQICFIHGSYRKAVEYAKQAENYLQNVQHLTHYGEYLFYKALAILQAWYQWDGAEQKQLLRDMAKILRQFSFWRQNNSMAFEHKEWLLRAEYARMQDFPDKADLLYKHAIESAKKSQYGRNLAIAYELAGRFYLQFGKESEAKHHLEKAVVAYTKWGAKPKATAIKETYPEYFGVENVDELPDETENNPVLLQHELEAYPMTNLGNIMKASESLSEEMDFNYSLKELMFSVKRESLAEKGVLFTKEADEIIVTAIVKGTTEFSFLSQRMEESNEVPQQIVRFVDRTKQVFIIDDIAHHEAYHRDPYIRKQMPRSILCLPLMIQGQYKGILYLENRWIANLFSDELANVVKYLGTQAMFVTRLLETFNSSEPKREPSTAAIEEANPEMMIFDELTDRELEIINLMAAGLSNQEIARTLGLKVGTIKVHNHNIFSKLDVNRRTKAVFKAKELKLIDRM</sequence>
<dbReference type="InterPro" id="IPR000792">
    <property type="entry name" value="Tscrpt_reg_LuxR_C"/>
</dbReference>
<dbReference type="SUPFAM" id="SSF55781">
    <property type="entry name" value="GAF domain-like"/>
    <property type="match status" value="1"/>
</dbReference>
<gene>
    <name evidence="5" type="ORF">JOC48_004035</name>
</gene>
<keyword evidence="1" id="KW-0805">Transcription regulation</keyword>
<feature type="domain" description="Protein kinase" evidence="3">
    <location>
        <begin position="1"/>
        <end position="245"/>
    </location>
</feature>
<protein>
    <submittedName>
        <fullName evidence="5">ATPase/DNA-binding CsgD family transcriptional regulator/GAF domain-containing protein</fullName>
    </submittedName>
</protein>
<dbReference type="Pfam" id="PF00069">
    <property type="entry name" value="Pkinase"/>
    <property type="match status" value="1"/>
</dbReference>
<dbReference type="PROSITE" id="PS50011">
    <property type="entry name" value="PROTEIN_KINASE_DOM"/>
    <property type="match status" value="1"/>
</dbReference>
<dbReference type="InterPro" id="IPR036388">
    <property type="entry name" value="WH-like_DNA-bd_sf"/>
</dbReference>
<dbReference type="Proteomes" id="UP001296943">
    <property type="component" value="Unassembled WGS sequence"/>
</dbReference>
<dbReference type="SUPFAM" id="SSF46894">
    <property type="entry name" value="C-terminal effector domain of the bipartite response regulators"/>
    <property type="match status" value="1"/>
</dbReference>
<dbReference type="SUPFAM" id="SSF48452">
    <property type="entry name" value="TPR-like"/>
    <property type="match status" value="1"/>
</dbReference>
<organism evidence="5 6">
    <name type="scientific">Aquibacillus albus</name>
    <dbReference type="NCBI Taxonomy" id="1168171"/>
    <lineage>
        <taxon>Bacteria</taxon>
        <taxon>Bacillati</taxon>
        <taxon>Bacillota</taxon>
        <taxon>Bacilli</taxon>
        <taxon>Bacillales</taxon>
        <taxon>Bacillaceae</taxon>
        <taxon>Aquibacillus</taxon>
    </lineage>
</organism>
<dbReference type="Pfam" id="PF01590">
    <property type="entry name" value="GAF"/>
    <property type="match status" value="1"/>
</dbReference>
<evidence type="ECO:0000256" key="2">
    <source>
        <dbReference type="ARBA" id="ARBA00023163"/>
    </source>
</evidence>
<dbReference type="EMBL" id="JAFBDR010000034">
    <property type="protein sequence ID" value="MBM7573471.1"/>
    <property type="molecule type" value="Genomic_DNA"/>
</dbReference>
<dbReference type="InterPro" id="IPR000719">
    <property type="entry name" value="Prot_kinase_dom"/>
</dbReference>
<dbReference type="InterPro" id="IPR053159">
    <property type="entry name" value="Hybrid_Histidine_Kinase"/>
</dbReference>
<keyword evidence="2" id="KW-0804">Transcription</keyword>
<dbReference type="Gene3D" id="3.30.450.40">
    <property type="match status" value="1"/>
</dbReference>
<dbReference type="Gene3D" id="1.10.510.10">
    <property type="entry name" value="Transferase(Phosphotransferase) domain 1"/>
    <property type="match status" value="1"/>
</dbReference>
<proteinExistence type="predicted"/>
<keyword evidence="6" id="KW-1185">Reference proteome</keyword>
<dbReference type="PROSITE" id="PS00622">
    <property type="entry name" value="HTH_LUXR_1"/>
    <property type="match status" value="1"/>
</dbReference>
<dbReference type="Pfam" id="PF13191">
    <property type="entry name" value="AAA_16"/>
    <property type="match status" value="1"/>
</dbReference>
<dbReference type="CDD" id="cd06170">
    <property type="entry name" value="LuxR_C_like"/>
    <property type="match status" value="1"/>
</dbReference>
<dbReference type="InterPro" id="IPR041664">
    <property type="entry name" value="AAA_16"/>
</dbReference>
<dbReference type="SMART" id="SM00421">
    <property type="entry name" value="HTH_LUXR"/>
    <property type="match status" value="1"/>
</dbReference>
<dbReference type="SMART" id="SM00065">
    <property type="entry name" value="GAF"/>
    <property type="match status" value="1"/>
</dbReference>
<reference evidence="5 6" key="1">
    <citation type="submission" date="2021-01" db="EMBL/GenBank/DDBJ databases">
        <title>Genomic Encyclopedia of Type Strains, Phase IV (KMG-IV): sequencing the most valuable type-strain genomes for metagenomic binning, comparative biology and taxonomic classification.</title>
        <authorList>
            <person name="Goeker M."/>
        </authorList>
    </citation>
    <scope>NUCLEOTIDE SEQUENCE [LARGE SCALE GENOMIC DNA]</scope>
    <source>
        <strain evidence="5 6">DSM 23711</strain>
    </source>
</reference>